<accession>A0ABP6UIX2</accession>
<dbReference type="Proteomes" id="UP001501455">
    <property type="component" value="Unassembled WGS sequence"/>
</dbReference>
<evidence type="ECO:0000313" key="2">
    <source>
        <dbReference type="EMBL" id="GAA3506855.1"/>
    </source>
</evidence>
<evidence type="ECO:0000313" key="3">
    <source>
        <dbReference type="Proteomes" id="UP001501455"/>
    </source>
</evidence>
<sequence length="248" mass="27235">MPLDTQDPGGRREFDRLHRAVLRVGRREQALAQAVHRLVVEGRHGGLLRDEPGVARARHRLDRVTAEDARRPGVTVDVLDERAPEGDVQQLHPPADPQQRETALQGRPDQRELPGVPRPRGRSGAGVGLGAVADGLHVRAARDHQAVEPRHDRRGVLRRVRREHRGQSARPLHQQRIAGRQQRGVQPPRAPAHAGLRVRADADQRPGRRAAHLSPPRSRANSASAAASAANSSSGAFATRCLRLWSPK</sequence>
<name>A0ABP6UIX2_9ACTN</name>
<feature type="compositionally biased region" description="Low complexity" evidence="1">
    <location>
        <begin position="214"/>
        <end position="234"/>
    </location>
</feature>
<feature type="compositionally biased region" description="Basic and acidic residues" evidence="1">
    <location>
        <begin position="136"/>
        <end position="155"/>
    </location>
</feature>
<proteinExistence type="predicted"/>
<comment type="caution">
    <text evidence="2">The sequence shown here is derived from an EMBL/GenBank/DDBJ whole genome shotgun (WGS) entry which is preliminary data.</text>
</comment>
<evidence type="ECO:0000256" key="1">
    <source>
        <dbReference type="SAM" id="MobiDB-lite"/>
    </source>
</evidence>
<gene>
    <name evidence="2" type="ORF">GCM10019016_139700</name>
</gene>
<keyword evidence="3" id="KW-1185">Reference proteome</keyword>
<feature type="region of interest" description="Disordered" evidence="1">
    <location>
        <begin position="66"/>
        <end position="238"/>
    </location>
</feature>
<reference evidence="3" key="1">
    <citation type="journal article" date="2019" name="Int. J. Syst. Evol. Microbiol.">
        <title>The Global Catalogue of Microorganisms (GCM) 10K type strain sequencing project: providing services to taxonomists for standard genome sequencing and annotation.</title>
        <authorList>
            <consortium name="The Broad Institute Genomics Platform"/>
            <consortium name="The Broad Institute Genome Sequencing Center for Infectious Disease"/>
            <person name="Wu L."/>
            <person name="Ma J."/>
        </authorList>
    </citation>
    <scope>NUCLEOTIDE SEQUENCE [LARGE SCALE GENOMIC DNA]</scope>
    <source>
        <strain evidence="3">JCM 4816</strain>
    </source>
</reference>
<dbReference type="EMBL" id="BAAAXF010000095">
    <property type="protein sequence ID" value="GAA3506855.1"/>
    <property type="molecule type" value="Genomic_DNA"/>
</dbReference>
<organism evidence="2 3">
    <name type="scientific">Streptomyces prasinosporus</name>
    <dbReference type="NCBI Taxonomy" id="68256"/>
    <lineage>
        <taxon>Bacteria</taxon>
        <taxon>Bacillati</taxon>
        <taxon>Actinomycetota</taxon>
        <taxon>Actinomycetes</taxon>
        <taxon>Kitasatosporales</taxon>
        <taxon>Streptomycetaceae</taxon>
        <taxon>Streptomyces</taxon>
        <taxon>Streptomyces albogriseolus group</taxon>
    </lineage>
</organism>
<protein>
    <submittedName>
        <fullName evidence="2">Uncharacterized protein</fullName>
    </submittedName>
</protein>